<organism evidence="8 10">
    <name type="scientific">Gekko japonicus</name>
    <name type="common">Schlegel's Japanese gecko</name>
    <dbReference type="NCBI Taxonomy" id="146911"/>
    <lineage>
        <taxon>Eukaryota</taxon>
        <taxon>Metazoa</taxon>
        <taxon>Chordata</taxon>
        <taxon>Craniata</taxon>
        <taxon>Vertebrata</taxon>
        <taxon>Euteleostomi</taxon>
        <taxon>Lepidosauria</taxon>
        <taxon>Squamata</taxon>
        <taxon>Bifurcata</taxon>
        <taxon>Gekkota</taxon>
        <taxon>Gekkonidae</taxon>
        <taxon>Gekkoninae</taxon>
        <taxon>Gekko</taxon>
    </lineage>
</organism>
<name>A0ABM1K2D0_GEKJA</name>
<dbReference type="RefSeq" id="XP_015267866.1">
    <property type="nucleotide sequence ID" value="XM_015412380.1"/>
</dbReference>
<dbReference type="Pfam" id="PF00021">
    <property type="entry name" value="UPAR_LY6"/>
    <property type="match status" value="1"/>
</dbReference>
<dbReference type="GeneID" id="107111413"/>
<evidence type="ECO:0000256" key="3">
    <source>
        <dbReference type="ARBA" id="ARBA00022525"/>
    </source>
</evidence>
<sequence>MTCPAGLDSCAVGLTESSVGPVRVEVIVKGCTSSDSCKKGPIYANFGRGKARGSVICCTGTACQRASPQLPPINATANGMRCPACYSLSSSCVTEVAYCTGSEIYCMDAHLHNDAGVLMDTTMKGCASEQICFGLKTGINSFGKAQTGHCRAANKGSPVSGSILLVLSGILATKVFF</sequence>
<dbReference type="RefSeq" id="XP_015267867.1">
    <property type="nucleotide sequence ID" value="XM_015412381.1"/>
</dbReference>
<dbReference type="InterPro" id="IPR050918">
    <property type="entry name" value="CNF-like_PLA2_Inhibitor"/>
</dbReference>
<evidence type="ECO:0000259" key="7">
    <source>
        <dbReference type="Pfam" id="PF02988"/>
    </source>
</evidence>
<comment type="similarity">
    <text evidence="2">Belongs to the CNF-like-inhibitor family.</text>
</comment>
<feature type="domain" description="Phospholipase A2 inhibitor N-terminal" evidence="7">
    <location>
        <begin position="2"/>
        <end position="64"/>
    </location>
</feature>
<dbReference type="InterPro" id="IPR004126">
    <property type="entry name" value="PLipase_A2_inh_N"/>
</dbReference>
<evidence type="ECO:0000313" key="8">
    <source>
        <dbReference type="Proteomes" id="UP000694871"/>
    </source>
</evidence>
<dbReference type="CDD" id="cd23588">
    <property type="entry name" value="TFP_LU_ECD_PLIG"/>
    <property type="match status" value="1"/>
</dbReference>
<dbReference type="InterPro" id="IPR016054">
    <property type="entry name" value="LY6_UPA_recep-like"/>
</dbReference>
<keyword evidence="4 9" id="KW-0593">Phospholipase A2 inhibitor</keyword>
<comment type="subcellular location">
    <subcellularLocation>
        <location evidence="1">Secreted</location>
    </subcellularLocation>
</comment>
<dbReference type="SUPFAM" id="SSF57302">
    <property type="entry name" value="Snake toxin-like"/>
    <property type="match status" value="2"/>
</dbReference>
<keyword evidence="8" id="KW-1185">Reference proteome</keyword>
<feature type="domain" description="UPAR/Ly6" evidence="6">
    <location>
        <begin position="78"/>
        <end position="134"/>
    </location>
</feature>
<evidence type="ECO:0000256" key="2">
    <source>
        <dbReference type="ARBA" id="ARBA00006570"/>
    </source>
</evidence>
<keyword evidence="3" id="KW-0964">Secreted</keyword>
<dbReference type="Proteomes" id="UP000694871">
    <property type="component" value="Unplaced"/>
</dbReference>
<accession>A0ABM1K2D0</accession>
<evidence type="ECO:0000313" key="9">
    <source>
        <dbReference type="RefSeq" id="XP_015267866.1"/>
    </source>
</evidence>
<evidence type="ECO:0000256" key="4">
    <source>
        <dbReference type="ARBA" id="ARBA00023005"/>
    </source>
</evidence>
<dbReference type="GO" id="GO:0019834">
    <property type="term" value="F:phospholipase A2 inhibitor activity"/>
    <property type="evidence" value="ECO:0007669"/>
    <property type="project" value="UniProtKB-KW"/>
</dbReference>
<evidence type="ECO:0000259" key="6">
    <source>
        <dbReference type="Pfam" id="PF00021"/>
    </source>
</evidence>
<dbReference type="CDD" id="cd23572">
    <property type="entry name" value="TFP_LU_ECD_PINLYP_rpt2"/>
    <property type="match status" value="1"/>
</dbReference>
<reference evidence="9 10" key="1">
    <citation type="submission" date="2025-05" db="UniProtKB">
        <authorList>
            <consortium name="RefSeq"/>
        </authorList>
    </citation>
    <scope>IDENTIFICATION</scope>
</reference>
<dbReference type="Pfam" id="PF02988">
    <property type="entry name" value="PLA2_inh"/>
    <property type="match status" value="1"/>
</dbReference>
<keyword evidence="5" id="KW-1015">Disulfide bond</keyword>
<evidence type="ECO:0000313" key="10">
    <source>
        <dbReference type="RefSeq" id="XP_015267867.1"/>
    </source>
</evidence>
<dbReference type="PANTHER" id="PTHR20914">
    <property type="entry name" value="LY6/PLAUR DOMAIN-CONTAINING PROTEIN 8"/>
    <property type="match status" value="1"/>
</dbReference>
<dbReference type="InterPro" id="IPR045860">
    <property type="entry name" value="Snake_toxin-like_sf"/>
</dbReference>
<dbReference type="Gene3D" id="2.10.60.10">
    <property type="entry name" value="CD59"/>
    <property type="match status" value="2"/>
</dbReference>
<evidence type="ECO:0000256" key="5">
    <source>
        <dbReference type="ARBA" id="ARBA00023157"/>
    </source>
</evidence>
<proteinExistence type="inferred from homology"/>
<dbReference type="PANTHER" id="PTHR20914:SF30">
    <property type="entry name" value="LY6_PLAUR DOMAIN CONTAINING 9"/>
    <property type="match status" value="1"/>
</dbReference>
<protein>
    <submittedName>
        <fullName evidence="9">Phospholipase A2 inhibitor and Ly6/PLAUR domain-containing protein-like isoform X1</fullName>
    </submittedName>
    <submittedName>
        <fullName evidence="10">Phospholipase A2 inhibitor and Ly6/PLAUR domain-containing protein-like isoform X2</fullName>
    </submittedName>
</protein>
<evidence type="ECO:0000256" key="1">
    <source>
        <dbReference type="ARBA" id="ARBA00004613"/>
    </source>
</evidence>
<gene>
    <name evidence="9 10" type="primary">LOC107111413</name>
</gene>